<organism evidence="2 3">
    <name type="scientific">Streptodolium elevatio</name>
    <dbReference type="NCBI Taxonomy" id="3157996"/>
    <lineage>
        <taxon>Bacteria</taxon>
        <taxon>Bacillati</taxon>
        <taxon>Actinomycetota</taxon>
        <taxon>Actinomycetes</taxon>
        <taxon>Kitasatosporales</taxon>
        <taxon>Streptomycetaceae</taxon>
        <taxon>Streptodolium</taxon>
    </lineage>
</organism>
<sequence length="176" mass="17913">MRTATTADSTANGTTAHETIGARTTPMRTSAIRADAARTTTARARGAVRRISGALAALALAAAALVAGPGSAAAASGEGAPADGRVQKSGLCPEGYVCLFPGGIAAPEPYLIPECGSEYFRSPYITSSVENRTNAIVWVTTADGAATWIPPHGSLTLWPVAPVDSVVSQCFVPLPF</sequence>
<keyword evidence="3" id="KW-1185">Reference proteome</keyword>
<evidence type="ECO:0008006" key="4">
    <source>
        <dbReference type="Google" id="ProtNLM"/>
    </source>
</evidence>
<reference evidence="2 3" key="1">
    <citation type="submission" date="2024-06" db="EMBL/GenBank/DDBJ databases">
        <title>The Natural Products Discovery Center: Release of the First 8490 Sequenced Strains for Exploring Actinobacteria Biosynthetic Diversity.</title>
        <authorList>
            <person name="Kalkreuter E."/>
            <person name="Kautsar S.A."/>
            <person name="Yang D."/>
            <person name="Bader C.D."/>
            <person name="Teijaro C.N."/>
            <person name="Fluegel L."/>
            <person name="Davis C.M."/>
            <person name="Simpson J.R."/>
            <person name="Lauterbach L."/>
            <person name="Steele A.D."/>
            <person name="Gui C."/>
            <person name="Meng S."/>
            <person name="Li G."/>
            <person name="Viehrig K."/>
            <person name="Ye F."/>
            <person name="Su P."/>
            <person name="Kiefer A.F."/>
            <person name="Nichols A."/>
            <person name="Cepeda A.J."/>
            <person name="Yan W."/>
            <person name="Fan B."/>
            <person name="Jiang Y."/>
            <person name="Adhikari A."/>
            <person name="Zheng C.-J."/>
            <person name="Schuster L."/>
            <person name="Cowan T.M."/>
            <person name="Smanski M.J."/>
            <person name="Chevrette M.G."/>
            <person name="De Carvalho L.P.S."/>
            <person name="Shen B."/>
        </authorList>
    </citation>
    <scope>NUCLEOTIDE SEQUENCE [LARGE SCALE GENOMIC DNA]</scope>
    <source>
        <strain evidence="2 3">NPDC048946</strain>
    </source>
</reference>
<name>A0ABV3DG06_9ACTN</name>
<proteinExistence type="predicted"/>
<protein>
    <recommendedName>
        <fullName evidence="4">Peptidase inhibitor family I36</fullName>
    </recommendedName>
</protein>
<feature type="region of interest" description="Disordered" evidence="1">
    <location>
        <begin position="1"/>
        <end position="23"/>
    </location>
</feature>
<gene>
    <name evidence="2" type="ORF">AB0C36_14005</name>
</gene>
<evidence type="ECO:0000256" key="1">
    <source>
        <dbReference type="SAM" id="MobiDB-lite"/>
    </source>
</evidence>
<accession>A0ABV3DG06</accession>
<dbReference type="EMBL" id="JBEZFP010000029">
    <property type="protein sequence ID" value="MEU8134616.1"/>
    <property type="molecule type" value="Genomic_DNA"/>
</dbReference>
<dbReference type="RefSeq" id="WP_358353421.1">
    <property type="nucleotide sequence ID" value="NZ_JBEZFP010000029.1"/>
</dbReference>
<evidence type="ECO:0000313" key="3">
    <source>
        <dbReference type="Proteomes" id="UP001551482"/>
    </source>
</evidence>
<dbReference type="Proteomes" id="UP001551482">
    <property type="component" value="Unassembled WGS sequence"/>
</dbReference>
<comment type="caution">
    <text evidence="2">The sequence shown here is derived from an EMBL/GenBank/DDBJ whole genome shotgun (WGS) entry which is preliminary data.</text>
</comment>
<evidence type="ECO:0000313" key="2">
    <source>
        <dbReference type="EMBL" id="MEU8134616.1"/>
    </source>
</evidence>
<feature type="compositionally biased region" description="Polar residues" evidence="1">
    <location>
        <begin position="1"/>
        <end position="17"/>
    </location>
</feature>